<sequence length="231" mass="26500">MSLAKQLKAYNDFQDKLIRFMNTSTGRDKVNRLVQFLAKFLQWYTTKKGYHKDVVDRWKNLTSAVASSRKLFQIGKSQEFMRALSKASDIKDVPIKYLTMLKSLSWSFWMSNDALTWVHAAGIWKVEKINDVAKRASQFWLAGLVFSILAHVYRLRQNSENLERAKGKADESSKEQTRDLLTQRNHILYNLLQDSLDAVLPASNLGYVTVDDGIFSLVGVTTSIMGARSHW</sequence>
<dbReference type="PANTHER" id="PTHR12652:SF50">
    <property type="entry name" value="PEROXIN 11"/>
    <property type="match status" value="1"/>
</dbReference>
<dbReference type="EMBL" id="KQ965731">
    <property type="protein sequence ID" value="KXS22069.1"/>
    <property type="molecule type" value="Genomic_DNA"/>
</dbReference>
<dbReference type="STRING" id="1344416.A0A139AZC5"/>
<evidence type="ECO:0000256" key="2">
    <source>
        <dbReference type="ARBA" id="ARBA00023136"/>
    </source>
</evidence>
<keyword evidence="3" id="KW-0576">Peroxisome</keyword>
<dbReference type="OMA" id="AYHPTVA"/>
<proteinExistence type="predicted"/>
<dbReference type="AlphaFoldDB" id="A0A139AZC5"/>
<gene>
    <name evidence="5" type="ORF">M427DRAFT_129839</name>
</gene>
<dbReference type="Proteomes" id="UP000070544">
    <property type="component" value="Unassembled WGS sequence"/>
</dbReference>
<dbReference type="InterPro" id="IPR008733">
    <property type="entry name" value="PEX11"/>
</dbReference>
<dbReference type="GO" id="GO:0016559">
    <property type="term" value="P:peroxisome fission"/>
    <property type="evidence" value="ECO:0007669"/>
    <property type="project" value="InterPro"/>
</dbReference>
<evidence type="ECO:0000256" key="1">
    <source>
        <dbReference type="ARBA" id="ARBA00022593"/>
    </source>
</evidence>
<keyword evidence="6" id="KW-1185">Reference proteome</keyword>
<name>A0A139AZC5_GONPJ</name>
<evidence type="ECO:0000313" key="6">
    <source>
        <dbReference type="Proteomes" id="UP000070544"/>
    </source>
</evidence>
<dbReference type="PANTHER" id="PTHR12652">
    <property type="entry name" value="PEROXISOMAL BIOGENESIS FACTOR 11"/>
    <property type="match status" value="1"/>
</dbReference>
<dbReference type="GO" id="GO:0005778">
    <property type="term" value="C:peroxisomal membrane"/>
    <property type="evidence" value="ECO:0007669"/>
    <property type="project" value="UniProtKB-SubCell"/>
</dbReference>
<accession>A0A139AZC5</accession>
<evidence type="ECO:0000256" key="3">
    <source>
        <dbReference type="ARBA" id="ARBA00023140"/>
    </source>
</evidence>
<dbReference type="Pfam" id="PF05648">
    <property type="entry name" value="PEX11"/>
    <property type="match status" value="1"/>
</dbReference>
<keyword evidence="2" id="KW-0472">Membrane</keyword>
<reference evidence="5 6" key="1">
    <citation type="journal article" date="2015" name="Genome Biol. Evol.">
        <title>Phylogenomic analyses indicate that early fungi evolved digesting cell walls of algal ancestors of land plants.</title>
        <authorList>
            <person name="Chang Y."/>
            <person name="Wang S."/>
            <person name="Sekimoto S."/>
            <person name="Aerts A.L."/>
            <person name="Choi C."/>
            <person name="Clum A."/>
            <person name="LaButti K.M."/>
            <person name="Lindquist E.A."/>
            <person name="Yee Ngan C."/>
            <person name="Ohm R.A."/>
            <person name="Salamov A.A."/>
            <person name="Grigoriev I.V."/>
            <person name="Spatafora J.W."/>
            <person name="Berbee M.L."/>
        </authorList>
    </citation>
    <scope>NUCLEOTIDE SEQUENCE [LARGE SCALE GENOMIC DNA]</scope>
    <source>
        <strain evidence="5 6">JEL478</strain>
    </source>
</reference>
<protein>
    <submittedName>
        <fullName evidence="5">Peroxisomal biogenesis factor 11</fullName>
    </submittedName>
</protein>
<organism evidence="5 6">
    <name type="scientific">Gonapodya prolifera (strain JEL478)</name>
    <name type="common">Monoblepharis prolifera</name>
    <dbReference type="NCBI Taxonomy" id="1344416"/>
    <lineage>
        <taxon>Eukaryota</taxon>
        <taxon>Fungi</taxon>
        <taxon>Fungi incertae sedis</taxon>
        <taxon>Chytridiomycota</taxon>
        <taxon>Chytridiomycota incertae sedis</taxon>
        <taxon>Monoblepharidomycetes</taxon>
        <taxon>Monoblepharidales</taxon>
        <taxon>Gonapodyaceae</taxon>
        <taxon>Gonapodya</taxon>
    </lineage>
</organism>
<keyword evidence="1" id="KW-0962">Peroxisome biogenesis</keyword>
<evidence type="ECO:0000313" key="5">
    <source>
        <dbReference type="EMBL" id="KXS22069.1"/>
    </source>
</evidence>
<evidence type="ECO:0000256" key="4">
    <source>
        <dbReference type="ARBA" id="ARBA00046271"/>
    </source>
</evidence>
<dbReference type="OrthoDB" id="411017at2759"/>
<comment type="subcellular location">
    <subcellularLocation>
        <location evidence="4">Peroxisome membrane</location>
    </subcellularLocation>
</comment>